<dbReference type="RefSeq" id="WP_064026993.1">
    <property type="nucleotide sequence ID" value="NZ_LUUK01000100.1"/>
</dbReference>
<dbReference type="Proteomes" id="UP000077628">
    <property type="component" value="Unassembled WGS sequence"/>
</dbReference>
<dbReference type="AlphaFoldDB" id="A0A177NTN7"/>
<keyword evidence="2" id="KW-1185">Reference proteome</keyword>
<organism evidence="1 2">
    <name type="scientific">Methylomonas koyamae</name>
    <dbReference type="NCBI Taxonomy" id="702114"/>
    <lineage>
        <taxon>Bacteria</taxon>
        <taxon>Pseudomonadati</taxon>
        <taxon>Pseudomonadota</taxon>
        <taxon>Gammaproteobacteria</taxon>
        <taxon>Methylococcales</taxon>
        <taxon>Methylococcaceae</taxon>
        <taxon>Methylomonas</taxon>
    </lineage>
</organism>
<dbReference type="STRING" id="702114.A1355_02720"/>
<proteinExistence type="predicted"/>
<protein>
    <submittedName>
        <fullName evidence="1">Uncharacterized protein</fullName>
    </submittedName>
</protein>
<comment type="caution">
    <text evidence="1">The sequence shown here is derived from an EMBL/GenBank/DDBJ whole genome shotgun (WGS) entry which is preliminary data.</text>
</comment>
<dbReference type="OrthoDB" id="5571334at2"/>
<dbReference type="EMBL" id="LUUK01000100">
    <property type="protein sequence ID" value="OAI21408.1"/>
    <property type="molecule type" value="Genomic_DNA"/>
</dbReference>
<evidence type="ECO:0000313" key="2">
    <source>
        <dbReference type="Proteomes" id="UP000077628"/>
    </source>
</evidence>
<evidence type="ECO:0000313" key="1">
    <source>
        <dbReference type="EMBL" id="OAI21408.1"/>
    </source>
</evidence>
<gene>
    <name evidence="1" type="ORF">A1355_02720</name>
</gene>
<name>A0A177NTN7_9GAMM</name>
<sequence length="70" mass="8149">MKIYLITDEQQEELERQRDSLIKTKSMCDLMLDIATQSGDLATFDAALEIANTELDRLEVFFDMPDFCLR</sequence>
<accession>A0A177NTN7</accession>
<reference evidence="2" key="1">
    <citation type="submission" date="2016-03" db="EMBL/GenBank/DDBJ databases">
        <authorList>
            <person name="Heylen K."/>
            <person name="De Vos P."/>
            <person name="Vekeman B."/>
        </authorList>
    </citation>
    <scope>NUCLEOTIDE SEQUENCE [LARGE SCALE GENOMIC DNA]</scope>
    <source>
        <strain evidence="2">R-45383</strain>
    </source>
</reference>